<name>A0A6S9XA07_CHRCT</name>
<gene>
    <name evidence="2" type="ORF">PCAR00345_LOCUS19735</name>
    <name evidence="3" type="ORF">PCAR00345_LOCUS19738</name>
</gene>
<dbReference type="EMBL" id="HBIZ01030959">
    <property type="protein sequence ID" value="CAE0767126.1"/>
    <property type="molecule type" value="Transcribed_RNA"/>
</dbReference>
<feature type="region of interest" description="Disordered" evidence="1">
    <location>
        <begin position="1"/>
        <end position="40"/>
    </location>
</feature>
<sequence>MTAAAAADMDADPPPIGIKGRDNFEERHGDDSGSGSKKNGAESFSSHTLALFACSNVSSLSLYKACLCIGTDDIADAIRRSTSTADVSATSGTIGHPEHVELSAASLLVFAKVLDFVCASAKCDGTHLTLLHSIDARFLYDRAHVLPDYYMSMNTIRHEDMSCCM</sequence>
<dbReference type="EMBL" id="HBIZ01030956">
    <property type="protein sequence ID" value="CAE0767123.1"/>
    <property type="molecule type" value="Transcribed_RNA"/>
</dbReference>
<dbReference type="AlphaFoldDB" id="A0A6S9XA07"/>
<accession>A0A6S9XA07</accession>
<evidence type="ECO:0000313" key="3">
    <source>
        <dbReference type="EMBL" id="CAE0767126.1"/>
    </source>
</evidence>
<evidence type="ECO:0000313" key="2">
    <source>
        <dbReference type="EMBL" id="CAE0767123.1"/>
    </source>
</evidence>
<feature type="compositionally biased region" description="Basic and acidic residues" evidence="1">
    <location>
        <begin position="19"/>
        <end position="31"/>
    </location>
</feature>
<protein>
    <submittedName>
        <fullName evidence="2">Uncharacterized protein</fullName>
    </submittedName>
</protein>
<evidence type="ECO:0000256" key="1">
    <source>
        <dbReference type="SAM" id="MobiDB-lite"/>
    </source>
</evidence>
<proteinExistence type="predicted"/>
<reference evidence="2" key="1">
    <citation type="submission" date="2021-01" db="EMBL/GenBank/DDBJ databases">
        <authorList>
            <person name="Corre E."/>
            <person name="Pelletier E."/>
            <person name="Niang G."/>
            <person name="Scheremetjew M."/>
            <person name="Finn R."/>
            <person name="Kale V."/>
            <person name="Holt S."/>
            <person name="Cochrane G."/>
            <person name="Meng A."/>
            <person name="Brown T."/>
            <person name="Cohen L."/>
        </authorList>
    </citation>
    <scope>NUCLEOTIDE SEQUENCE</scope>
    <source>
        <strain evidence="2">CCMP645</strain>
    </source>
</reference>
<organism evidence="2">
    <name type="scientific">Chrysotila carterae</name>
    <name type="common">Marine alga</name>
    <name type="synonym">Syracosphaera carterae</name>
    <dbReference type="NCBI Taxonomy" id="13221"/>
    <lineage>
        <taxon>Eukaryota</taxon>
        <taxon>Haptista</taxon>
        <taxon>Haptophyta</taxon>
        <taxon>Prymnesiophyceae</taxon>
        <taxon>Isochrysidales</taxon>
        <taxon>Isochrysidaceae</taxon>
        <taxon>Chrysotila</taxon>
    </lineage>
</organism>